<dbReference type="GO" id="GO:0005737">
    <property type="term" value="C:cytoplasm"/>
    <property type="evidence" value="ECO:0007669"/>
    <property type="project" value="TreeGrafter"/>
</dbReference>
<dbReference type="SUPFAM" id="SSF52129">
    <property type="entry name" value="Caspase-like"/>
    <property type="match status" value="1"/>
</dbReference>
<name>A0A1L3FHE6_BRAJP</name>
<feature type="region of interest" description="Disordered" evidence="1">
    <location>
        <begin position="580"/>
        <end position="607"/>
    </location>
</feature>
<proteinExistence type="predicted"/>
<feature type="compositionally biased region" description="Basic residues" evidence="1">
    <location>
        <begin position="589"/>
        <end position="607"/>
    </location>
</feature>
<evidence type="ECO:0000256" key="1">
    <source>
        <dbReference type="SAM" id="MobiDB-lite"/>
    </source>
</evidence>
<protein>
    <recommendedName>
        <fullName evidence="2">Peptidase C14 caspase domain-containing protein</fullName>
    </recommendedName>
</protein>
<dbReference type="Pfam" id="PF00656">
    <property type="entry name" value="Peptidase_C14"/>
    <property type="match status" value="1"/>
</dbReference>
<dbReference type="OrthoDB" id="5489622at2"/>
<dbReference type="InterPro" id="IPR050452">
    <property type="entry name" value="Metacaspase"/>
</dbReference>
<dbReference type="PANTHER" id="PTHR48104:SF30">
    <property type="entry name" value="METACASPASE-1"/>
    <property type="match status" value="1"/>
</dbReference>
<reference evidence="3 4" key="1">
    <citation type="submission" date="2016-11" db="EMBL/GenBank/DDBJ databases">
        <title>Complete Genome Sequence of Bradyrhizobium sp. strain J5, an isolated from soybean nodule in Hokkaido.</title>
        <authorList>
            <person name="Kanehara K."/>
        </authorList>
    </citation>
    <scope>NUCLEOTIDE SEQUENCE [LARGE SCALE GENOMIC DNA]</scope>
    <source>
        <strain evidence="3 4">J5</strain>
    </source>
</reference>
<accession>A0A1L3FHE6</accession>
<dbReference type="RefSeq" id="WP_071914974.1">
    <property type="nucleotide sequence ID" value="NZ_CP017637.1"/>
</dbReference>
<dbReference type="InterPro" id="IPR011600">
    <property type="entry name" value="Pept_C14_caspase"/>
</dbReference>
<dbReference type="EMBL" id="CP017637">
    <property type="protein sequence ID" value="APG12745.1"/>
    <property type="molecule type" value="Genomic_DNA"/>
</dbReference>
<dbReference type="InterPro" id="IPR029030">
    <property type="entry name" value="Caspase-like_dom_sf"/>
</dbReference>
<sequence length="607" mass="67984">MSTRLSLLCVHGVGHAEIDAEFRKSWSEAIIRAVQSVDQSLNPAIDFLSYDDLFDKSPPNLITYGIALAKLLASATVHGVGDLLAGTRSLEDVPTLIRWTAGMVAQWSVDEQLQTALRSAVLDKLKSGNYDVVLAHSLGSLICYDTFVRNPAAIKDKVFVTFGSQIGNPAVRDVFAGRIQDLPCRKWYHLFNREDHVLTYPLEIAADNFQQVLTPFDVPNDLLNHNATWYLSRPETVATVWHDVVPVPASRSIVSAARGIARIDARPTRRALLIGINDYPKPADRLEGCVNDVFLMSSVLQESGFKPDEIRVVLNERATAQGIMERLHWLLEGVRDGDERMLFYSGHGAQIPRYSPSGAPDSVDECLVPYDFDWTPEHAILDRQFSQLYSQLPYDCYFVAMLDCCHSGGMTRDGGPRIRGLTPPDDIRHRALRWEASEGMWVPREFPPLNESLSKSKNGADYLGDNGATQRLGRSMALRTQPDKEYNKTRAELGHHGPYLPILLEACQEQELSYEYRDGVTSYGAYTFCMAKVLREQRDRGANPSFQELSELVTAKLRRLKYNQTPNLVGAKKRVSAKIPWGAADAGRGQRRAPKKRAAKSGRKKRR</sequence>
<dbReference type="Gene3D" id="3.40.50.1460">
    <property type="match status" value="1"/>
</dbReference>
<dbReference type="GO" id="GO:0004197">
    <property type="term" value="F:cysteine-type endopeptidase activity"/>
    <property type="evidence" value="ECO:0007669"/>
    <property type="project" value="InterPro"/>
</dbReference>
<evidence type="ECO:0000313" key="4">
    <source>
        <dbReference type="Proteomes" id="UP000181962"/>
    </source>
</evidence>
<dbReference type="GO" id="GO:0006508">
    <property type="term" value="P:proteolysis"/>
    <property type="evidence" value="ECO:0007669"/>
    <property type="project" value="InterPro"/>
</dbReference>
<feature type="domain" description="Peptidase C14 caspase" evidence="2">
    <location>
        <begin position="268"/>
        <end position="569"/>
    </location>
</feature>
<dbReference type="Proteomes" id="UP000181962">
    <property type="component" value="Chromosome"/>
</dbReference>
<dbReference type="PANTHER" id="PTHR48104">
    <property type="entry name" value="METACASPASE-4"/>
    <property type="match status" value="1"/>
</dbReference>
<organism evidence="3 4">
    <name type="scientific">Bradyrhizobium japonicum</name>
    <dbReference type="NCBI Taxonomy" id="375"/>
    <lineage>
        <taxon>Bacteria</taxon>
        <taxon>Pseudomonadati</taxon>
        <taxon>Pseudomonadota</taxon>
        <taxon>Alphaproteobacteria</taxon>
        <taxon>Hyphomicrobiales</taxon>
        <taxon>Nitrobacteraceae</taxon>
        <taxon>Bradyrhizobium</taxon>
    </lineage>
</organism>
<gene>
    <name evidence="3" type="ORF">BKD09_30835</name>
</gene>
<evidence type="ECO:0000259" key="2">
    <source>
        <dbReference type="Pfam" id="PF00656"/>
    </source>
</evidence>
<dbReference type="AlphaFoldDB" id="A0A1L3FHE6"/>
<evidence type="ECO:0000313" key="3">
    <source>
        <dbReference type="EMBL" id="APG12745.1"/>
    </source>
</evidence>